<dbReference type="InterPro" id="IPR029753">
    <property type="entry name" value="D-isomer_DH_CS"/>
</dbReference>
<dbReference type="SUPFAM" id="SSF52283">
    <property type="entry name" value="Formate/glycerate dehydrogenase catalytic domain-like"/>
    <property type="match status" value="1"/>
</dbReference>
<evidence type="ECO:0000256" key="2">
    <source>
        <dbReference type="ARBA" id="ARBA00023002"/>
    </source>
</evidence>
<feature type="domain" description="D-isomer specific 2-hydroxyacid dehydrogenase NAD-binding" evidence="6">
    <location>
        <begin position="115"/>
        <end position="287"/>
    </location>
</feature>
<evidence type="ECO:0000313" key="8">
    <source>
        <dbReference type="Proteomes" id="UP000254978"/>
    </source>
</evidence>
<dbReference type="GO" id="GO:0051287">
    <property type="term" value="F:NAD binding"/>
    <property type="evidence" value="ECO:0007669"/>
    <property type="project" value="InterPro"/>
</dbReference>
<dbReference type="GO" id="GO:0004617">
    <property type="term" value="F:phosphoglycerate dehydrogenase activity"/>
    <property type="evidence" value="ECO:0007669"/>
    <property type="project" value="UniProtKB-EC"/>
</dbReference>
<dbReference type="Pfam" id="PF00389">
    <property type="entry name" value="2-Hacid_dh"/>
    <property type="match status" value="1"/>
</dbReference>
<dbReference type="FunFam" id="3.40.50.720:FF:000203">
    <property type="entry name" value="D-3-phosphoglycerate dehydrogenase (SerA)"/>
    <property type="match status" value="1"/>
</dbReference>
<evidence type="ECO:0000256" key="3">
    <source>
        <dbReference type="ARBA" id="ARBA00023027"/>
    </source>
</evidence>
<dbReference type="CDD" id="cd12175">
    <property type="entry name" value="2-Hacid_dh_11"/>
    <property type="match status" value="1"/>
</dbReference>
<dbReference type="AlphaFoldDB" id="A0A378THM1"/>
<keyword evidence="3" id="KW-0520">NAD</keyword>
<accession>A0A378THM1</accession>
<keyword evidence="2 4" id="KW-0560">Oxidoreductase</keyword>
<sequence length="326" mass="35128">MDNNTVALRVLAHFKPSSRAAEQVAEESSWLDVHWVAENDDEAFYRELPEAEVIWHNLRPLTAEDIAKAPKLKLINKLGAGVNTIDVDAATARGIAVSNIPGANAASVAEATVLFMLAAMRRLPELDRSTRDGTGWPANPELGDTVRDLGSCTVGLIGYGSVAKRVEQILRSMGTKVLHTRTVRDEHHVGWVTLNELLKTSDIVSLHLPLNASTEHLIDADAIAKMKPGAILVNTSRGKIVDEAALVEALSNGTLAAAGLDVFAEEPTPTDNPLLALDNVLLTPHVSYYTADTVTRYLVSAIRNCRRLHDGKAPYSVVNEPAAANS</sequence>
<evidence type="ECO:0000259" key="6">
    <source>
        <dbReference type="Pfam" id="PF02826"/>
    </source>
</evidence>
<comment type="similarity">
    <text evidence="1 4">Belongs to the D-isomer specific 2-hydroxyacid dehydrogenase family.</text>
</comment>
<dbReference type="Gene3D" id="3.40.50.720">
    <property type="entry name" value="NAD(P)-binding Rossmann-like Domain"/>
    <property type="match status" value="2"/>
</dbReference>
<dbReference type="EC" id="1.1.1.95" evidence="7"/>
<dbReference type="InterPro" id="IPR006140">
    <property type="entry name" value="D-isomer_DH_NAD-bd"/>
</dbReference>
<dbReference type="InterPro" id="IPR036291">
    <property type="entry name" value="NAD(P)-bd_dom_sf"/>
</dbReference>
<keyword evidence="8" id="KW-1185">Reference proteome</keyword>
<evidence type="ECO:0000256" key="4">
    <source>
        <dbReference type="RuleBase" id="RU003719"/>
    </source>
</evidence>
<dbReference type="InterPro" id="IPR050418">
    <property type="entry name" value="D-iso_2-hydroxyacid_DH_PdxB"/>
</dbReference>
<dbReference type="PROSITE" id="PS00670">
    <property type="entry name" value="D_2_HYDROXYACID_DH_2"/>
    <property type="match status" value="1"/>
</dbReference>
<dbReference type="PANTHER" id="PTHR43761">
    <property type="entry name" value="D-ISOMER SPECIFIC 2-HYDROXYACID DEHYDROGENASE FAMILY PROTEIN (AFU_ORTHOLOGUE AFUA_1G13630)"/>
    <property type="match status" value="1"/>
</dbReference>
<dbReference type="SUPFAM" id="SSF51735">
    <property type="entry name" value="NAD(P)-binding Rossmann-fold domains"/>
    <property type="match status" value="1"/>
</dbReference>
<dbReference type="PROSITE" id="PS00671">
    <property type="entry name" value="D_2_HYDROXYACID_DH_3"/>
    <property type="match status" value="1"/>
</dbReference>
<organism evidence="7 8">
    <name type="scientific">Mycolicibacterium tokaiense</name>
    <dbReference type="NCBI Taxonomy" id="39695"/>
    <lineage>
        <taxon>Bacteria</taxon>
        <taxon>Bacillati</taxon>
        <taxon>Actinomycetota</taxon>
        <taxon>Actinomycetes</taxon>
        <taxon>Mycobacteriales</taxon>
        <taxon>Mycobacteriaceae</taxon>
        <taxon>Mycolicibacterium</taxon>
    </lineage>
</organism>
<evidence type="ECO:0000259" key="5">
    <source>
        <dbReference type="Pfam" id="PF00389"/>
    </source>
</evidence>
<dbReference type="RefSeq" id="WP_172545008.1">
    <property type="nucleotide sequence ID" value="NZ_AP022600.1"/>
</dbReference>
<evidence type="ECO:0000256" key="1">
    <source>
        <dbReference type="ARBA" id="ARBA00005854"/>
    </source>
</evidence>
<proteinExistence type="inferred from homology"/>
<dbReference type="PANTHER" id="PTHR43761:SF1">
    <property type="entry name" value="D-ISOMER SPECIFIC 2-HYDROXYACID DEHYDROGENASE CATALYTIC DOMAIN-CONTAINING PROTEIN-RELATED"/>
    <property type="match status" value="1"/>
</dbReference>
<gene>
    <name evidence="7" type="primary">serA3</name>
    <name evidence="7" type="ORF">NCTC10821_03840</name>
</gene>
<dbReference type="EMBL" id="UGQT01000001">
    <property type="protein sequence ID" value="STZ60301.1"/>
    <property type="molecule type" value="Genomic_DNA"/>
</dbReference>
<feature type="domain" description="D-isomer specific 2-hydroxyacid dehydrogenase catalytic" evidence="5">
    <location>
        <begin position="24"/>
        <end position="319"/>
    </location>
</feature>
<dbReference type="InterPro" id="IPR006139">
    <property type="entry name" value="D-isomer_2_OHA_DH_cat_dom"/>
</dbReference>
<protein>
    <submittedName>
        <fullName evidence="7">D-3-phosphoglycerate dehydrogenase SerA3</fullName>
        <ecNumber evidence="7">1.1.1.95</ecNumber>
    </submittedName>
</protein>
<evidence type="ECO:0000313" key="7">
    <source>
        <dbReference type="EMBL" id="STZ60301.1"/>
    </source>
</evidence>
<reference evidence="7 8" key="1">
    <citation type="submission" date="2018-06" db="EMBL/GenBank/DDBJ databases">
        <authorList>
            <consortium name="Pathogen Informatics"/>
            <person name="Doyle S."/>
        </authorList>
    </citation>
    <scope>NUCLEOTIDE SEQUENCE [LARGE SCALE GENOMIC DNA]</scope>
    <source>
        <strain evidence="7 8">NCTC10821</strain>
    </source>
</reference>
<name>A0A378THM1_9MYCO</name>
<dbReference type="Proteomes" id="UP000254978">
    <property type="component" value="Unassembled WGS sequence"/>
</dbReference>
<dbReference type="Pfam" id="PF02826">
    <property type="entry name" value="2-Hacid_dh_C"/>
    <property type="match status" value="1"/>
</dbReference>